<protein>
    <submittedName>
        <fullName evidence="1">Uncharacterized protein</fullName>
    </submittedName>
</protein>
<accession>A0AAE0SLF5</accession>
<reference evidence="1" key="3">
    <citation type="submission" date="2023-05" db="EMBL/GenBank/DDBJ databases">
        <authorList>
            <person name="Smith C.H."/>
        </authorList>
    </citation>
    <scope>NUCLEOTIDE SEQUENCE</scope>
    <source>
        <strain evidence="1">CHS0354</strain>
        <tissue evidence="1">Mantle</tissue>
    </source>
</reference>
<gene>
    <name evidence="1" type="ORF">CHS0354_040804</name>
</gene>
<comment type="caution">
    <text evidence="1">The sequence shown here is derived from an EMBL/GenBank/DDBJ whole genome shotgun (WGS) entry which is preliminary data.</text>
</comment>
<reference evidence="1" key="2">
    <citation type="journal article" date="2021" name="Genome Biol. Evol.">
        <title>Developing a high-quality reference genome for a parasitic bivalve with doubly uniparental inheritance (Bivalvia: Unionida).</title>
        <authorList>
            <person name="Smith C.H."/>
        </authorList>
    </citation>
    <scope>NUCLEOTIDE SEQUENCE</scope>
    <source>
        <strain evidence="1">CHS0354</strain>
        <tissue evidence="1">Mantle</tissue>
    </source>
</reference>
<organism evidence="1 2">
    <name type="scientific">Potamilus streckersoni</name>
    <dbReference type="NCBI Taxonomy" id="2493646"/>
    <lineage>
        <taxon>Eukaryota</taxon>
        <taxon>Metazoa</taxon>
        <taxon>Spiralia</taxon>
        <taxon>Lophotrochozoa</taxon>
        <taxon>Mollusca</taxon>
        <taxon>Bivalvia</taxon>
        <taxon>Autobranchia</taxon>
        <taxon>Heteroconchia</taxon>
        <taxon>Palaeoheterodonta</taxon>
        <taxon>Unionida</taxon>
        <taxon>Unionoidea</taxon>
        <taxon>Unionidae</taxon>
        <taxon>Ambleminae</taxon>
        <taxon>Lampsilini</taxon>
        <taxon>Potamilus</taxon>
    </lineage>
</organism>
<evidence type="ECO:0000313" key="2">
    <source>
        <dbReference type="Proteomes" id="UP001195483"/>
    </source>
</evidence>
<dbReference type="Proteomes" id="UP001195483">
    <property type="component" value="Unassembled WGS sequence"/>
</dbReference>
<evidence type="ECO:0000313" key="1">
    <source>
        <dbReference type="EMBL" id="KAK3594042.1"/>
    </source>
</evidence>
<proteinExistence type="predicted"/>
<sequence length="174" mass="19143">MSSMNISTLLVLVAESGYDFQDLVNTTGAVNDPFGDKDKWNLPKVIQNGTFKSHLLDQFPSLNADMVSISACNKNGEKLWTTHFNTTGQSLTFLDSLRGNNIIGSSAAINGTYKQNVILSYNKYSTVVYPGEVLTDLAWFAVTNGNLIDDPHPMIFYARETSVPFPLPQITEGI</sequence>
<keyword evidence="2" id="KW-1185">Reference proteome</keyword>
<dbReference type="EMBL" id="JAEAOA010002342">
    <property type="protein sequence ID" value="KAK3594042.1"/>
    <property type="molecule type" value="Genomic_DNA"/>
</dbReference>
<name>A0AAE0SLF5_9BIVA</name>
<reference evidence="1" key="1">
    <citation type="journal article" date="2021" name="Genome Biol. Evol.">
        <title>A High-Quality Reference Genome for a Parasitic Bivalve with Doubly Uniparental Inheritance (Bivalvia: Unionida).</title>
        <authorList>
            <person name="Smith C.H."/>
        </authorList>
    </citation>
    <scope>NUCLEOTIDE SEQUENCE</scope>
    <source>
        <strain evidence="1">CHS0354</strain>
    </source>
</reference>
<dbReference type="AlphaFoldDB" id="A0AAE0SLF5"/>